<evidence type="ECO:0000313" key="2">
    <source>
        <dbReference type="Proteomes" id="UP000177080"/>
    </source>
</evidence>
<proteinExistence type="predicted"/>
<gene>
    <name evidence="1" type="ORF">A2989_03305</name>
</gene>
<organism evidence="1 2">
    <name type="scientific">Candidatus Amesbacteria bacterium RIFCSPLOWO2_01_FULL_48_25</name>
    <dbReference type="NCBI Taxonomy" id="1797259"/>
    <lineage>
        <taxon>Bacteria</taxon>
        <taxon>Candidatus Amesiibacteriota</taxon>
    </lineage>
</organism>
<accession>A0A1F4ZBN3</accession>
<dbReference type="EMBL" id="MEXN01000005">
    <property type="protein sequence ID" value="OGD03682.1"/>
    <property type="molecule type" value="Genomic_DNA"/>
</dbReference>
<evidence type="ECO:0008006" key="3">
    <source>
        <dbReference type="Google" id="ProtNLM"/>
    </source>
</evidence>
<dbReference type="InterPro" id="IPR036412">
    <property type="entry name" value="HAD-like_sf"/>
</dbReference>
<protein>
    <recommendedName>
        <fullName evidence="3">HAD family hydrolase</fullName>
    </recommendedName>
</protein>
<dbReference type="Gene3D" id="3.40.50.1000">
    <property type="entry name" value="HAD superfamily/HAD-like"/>
    <property type="match status" value="1"/>
</dbReference>
<dbReference type="PANTHER" id="PTHR43481:SF4">
    <property type="entry name" value="GLYCEROL-1-PHOSPHATE PHOSPHOHYDROLASE 1-RELATED"/>
    <property type="match status" value="1"/>
</dbReference>
<evidence type="ECO:0000313" key="1">
    <source>
        <dbReference type="EMBL" id="OGD03682.1"/>
    </source>
</evidence>
<dbReference type="SUPFAM" id="SSF56784">
    <property type="entry name" value="HAD-like"/>
    <property type="match status" value="1"/>
</dbReference>
<dbReference type="AlphaFoldDB" id="A0A1F4ZBN3"/>
<dbReference type="InterPro" id="IPR023198">
    <property type="entry name" value="PGP-like_dom2"/>
</dbReference>
<sequence length="221" mass="24034">MIQAVIFDLDGTVLDNESQWEAAFRAGVDSYQSTVVQLVRQPNGWVHEPGIGLERNWLKITEGDVEMARKLAAETKAKYVSSVADNGLGLRDGVVEVVEKVKERGWRTALATSSLWHVVERELEELSLQLAFDVTVTGDEVLLPKPDPEIYTLTAQKLGLEPVECLVIEDAVAGVRSAVEAGCPVVALASDYAPGKLLTAAAGEGKIWVVESMEEVLSLEF</sequence>
<dbReference type="Gene3D" id="1.10.150.240">
    <property type="entry name" value="Putative phosphatase, domain 2"/>
    <property type="match status" value="1"/>
</dbReference>
<dbReference type="PRINTS" id="PR00413">
    <property type="entry name" value="HADHALOGNASE"/>
</dbReference>
<dbReference type="NCBIfam" id="TIGR01509">
    <property type="entry name" value="HAD-SF-IA-v3"/>
    <property type="match status" value="1"/>
</dbReference>
<dbReference type="InterPro" id="IPR051806">
    <property type="entry name" value="HAD-like_SPP"/>
</dbReference>
<dbReference type="Pfam" id="PF00702">
    <property type="entry name" value="Hydrolase"/>
    <property type="match status" value="1"/>
</dbReference>
<reference evidence="1 2" key="1">
    <citation type="journal article" date="2016" name="Nat. Commun.">
        <title>Thousands of microbial genomes shed light on interconnected biogeochemical processes in an aquifer system.</title>
        <authorList>
            <person name="Anantharaman K."/>
            <person name="Brown C.T."/>
            <person name="Hug L.A."/>
            <person name="Sharon I."/>
            <person name="Castelle C.J."/>
            <person name="Probst A.J."/>
            <person name="Thomas B.C."/>
            <person name="Singh A."/>
            <person name="Wilkins M.J."/>
            <person name="Karaoz U."/>
            <person name="Brodie E.L."/>
            <person name="Williams K.H."/>
            <person name="Hubbard S.S."/>
            <person name="Banfield J.F."/>
        </authorList>
    </citation>
    <scope>NUCLEOTIDE SEQUENCE [LARGE SCALE GENOMIC DNA]</scope>
</reference>
<dbReference type="PANTHER" id="PTHR43481">
    <property type="entry name" value="FRUCTOSE-1-PHOSPHATE PHOSPHATASE"/>
    <property type="match status" value="1"/>
</dbReference>
<dbReference type="CDD" id="cd07505">
    <property type="entry name" value="HAD_BPGM-like"/>
    <property type="match status" value="1"/>
</dbReference>
<dbReference type="SFLD" id="SFLDG01129">
    <property type="entry name" value="C1.5:_HAD__Beta-PGM__Phosphata"/>
    <property type="match status" value="1"/>
</dbReference>
<dbReference type="STRING" id="1797259.A2989_03305"/>
<dbReference type="InterPro" id="IPR023214">
    <property type="entry name" value="HAD_sf"/>
</dbReference>
<dbReference type="SFLD" id="SFLDS00003">
    <property type="entry name" value="Haloacid_Dehalogenase"/>
    <property type="match status" value="1"/>
</dbReference>
<dbReference type="GO" id="GO:0050308">
    <property type="term" value="F:sugar-phosphatase activity"/>
    <property type="evidence" value="ECO:0007669"/>
    <property type="project" value="TreeGrafter"/>
</dbReference>
<name>A0A1F4ZBN3_9BACT</name>
<comment type="caution">
    <text evidence="1">The sequence shown here is derived from an EMBL/GenBank/DDBJ whole genome shotgun (WGS) entry which is preliminary data.</text>
</comment>
<dbReference type="Proteomes" id="UP000177080">
    <property type="component" value="Unassembled WGS sequence"/>
</dbReference>
<dbReference type="InterPro" id="IPR006439">
    <property type="entry name" value="HAD-SF_hydro_IA"/>
</dbReference>